<dbReference type="SUPFAM" id="SSF102114">
    <property type="entry name" value="Radical SAM enzymes"/>
    <property type="match status" value="1"/>
</dbReference>
<feature type="binding site" evidence="13 14">
    <location>
        <position position="143"/>
    </location>
    <ligand>
        <name>[2Fe-2S] cluster</name>
        <dbReference type="ChEBI" id="CHEBI:190135"/>
    </ligand>
</feature>
<dbReference type="GO" id="GO:0051539">
    <property type="term" value="F:4 iron, 4 sulfur cluster binding"/>
    <property type="evidence" value="ECO:0007669"/>
    <property type="project" value="UniProtKB-KW"/>
</dbReference>
<dbReference type="UniPathway" id="UPA00078">
    <property type="reaction ID" value="UER00162"/>
</dbReference>
<organism evidence="17 18">
    <name type="scientific">Phyllobacterium salinisoli</name>
    <dbReference type="NCBI Taxonomy" id="1899321"/>
    <lineage>
        <taxon>Bacteria</taxon>
        <taxon>Pseudomonadati</taxon>
        <taxon>Pseudomonadota</taxon>
        <taxon>Alphaproteobacteria</taxon>
        <taxon>Hyphomicrobiales</taxon>
        <taxon>Phyllobacteriaceae</taxon>
        <taxon>Phyllobacterium</taxon>
    </lineage>
</organism>
<dbReference type="SMART" id="SM00876">
    <property type="entry name" value="BATS"/>
    <property type="match status" value="1"/>
</dbReference>
<feature type="compositionally biased region" description="Polar residues" evidence="15">
    <location>
        <begin position="328"/>
        <end position="339"/>
    </location>
</feature>
<keyword evidence="10 13" id="KW-0408">Iron</keyword>
<feature type="binding site" evidence="13 14">
    <location>
        <position position="72"/>
    </location>
    <ligand>
        <name>[4Fe-4S] cluster</name>
        <dbReference type="ChEBI" id="CHEBI:49883"/>
        <note>4Fe-4S-S-AdoMet</note>
    </ligand>
</feature>
<dbReference type="EMBL" id="QOZG01000007">
    <property type="protein sequence ID" value="RCS22525.1"/>
    <property type="molecule type" value="Genomic_DNA"/>
</dbReference>
<dbReference type="SMART" id="SM00729">
    <property type="entry name" value="Elp3"/>
    <property type="match status" value="1"/>
</dbReference>
<evidence type="ECO:0000256" key="9">
    <source>
        <dbReference type="ARBA" id="ARBA00022756"/>
    </source>
</evidence>
<dbReference type="EC" id="2.8.1.6" evidence="3 13"/>
<accession>A0A368K1H9</accession>
<dbReference type="Pfam" id="PF06968">
    <property type="entry name" value="BATS"/>
    <property type="match status" value="1"/>
</dbReference>
<dbReference type="PANTHER" id="PTHR22976">
    <property type="entry name" value="BIOTIN SYNTHASE"/>
    <property type="match status" value="1"/>
</dbReference>
<keyword evidence="18" id="KW-1185">Reference proteome</keyword>
<dbReference type="NCBIfam" id="TIGR00433">
    <property type="entry name" value="bioB"/>
    <property type="match status" value="1"/>
</dbReference>
<dbReference type="SFLD" id="SFLDG01060">
    <property type="entry name" value="BATS_domain_containing"/>
    <property type="match status" value="1"/>
</dbReference>
<feature type="binding site" evidence="13 14">
    <location>
        <position position="75"/>
    </location>
    <ligand>
        <name>[4Fe-4S] cluster</name>
        <dbReference type="ChEBI" id="CHEBI:49883"/>
        <note>4Fe-4S-S-AdoMet</note>
    </ligand>
</feature>
<keyword evidence="8 13" id="KW-0479">Metal-binding</keyword>
<dbReference type="InterPro" id="IPR024177">
    <property type="entry name" value="Biotin_synthase"/>
</dbReference>
<evidence type="ECO:0000256" key="8">
    <source>
        <dbReference type="ARBA" id="ARBA00022723"/>
    </source>
</evidence>
<gene>
    <name evidence="13 17" type="primary">bioB</name>
    <name evidence="17" type="ORF">DUT91_16515</name>
</gene>
<evidence type="ECO:0000256" key="14">
    <source>
        <dbReference type="PIRSR" id="PIRSR001619-1"/>
    </source>
</evidence>
<comment type="similarity">
    <text evidence="2 13">Belongs to the radical SAM superfamily. Biotin synthase family.</text>
</comment>
<dbReference type="SFLD" id="SFLDS00029">
    <property type="entry name" value="Radical_SAM"/>
    <property type="match status" value="1"/>
</dbReference>
<keyword evidence="7 13" id="KW-0001">2Fe-2S</keyword>
<comment type="function">
    <text evidence="13">Catalyzes the conversion of dethiobiotin (DTB) to biotin by the insertion of a sulfur atom into dethiobiotin via a radical-based mechanism.</text>
</comment>
<dbReference type="SFLD" id="SFLDG01278">
    <property type="entry name" value="biotin_synthase_like"/>
    <property type="match status" value="1"/>
</dbReference>
<evidence type="ECO:0000256" key="13">
    <source>
        <dbReference type="HAMAP-Rule" id="MF_01694"/>
    </source>
</evidence>
<sequence>MTCDTKACDDPKCREHLPRTNWSEIEARSIYELPFPELIFRAQGVHRQYFDPAVVETATLLSIKTGGCPEDCGYCSQSAKWNTGIKATKLMEVEHVLTEARRAKASGATRFCMGAAWRSPKDRDMDSICAMIAGVKALGMETCVTLGMLNPSHVKRLCSAGLDYYNHNIDTSRRFYREIITTRTMDDRLNTLAYLREGGIKVCCGGIVGMGETIDDRIAMLVTLATLDCHPESVPLNMWSEIKGTPVVDKAKPADVLDFVRLVALARILMPRSVVRLSAGRLAMSDEVQALCFLAGANSIFTGDLLLTTNNPGSDKDAKLFRRLGLQSGSHSTVASRRASNAPAVPKASAQGRTSSQHE</sequence>
<keyword evidence="11 13" id="KW-0411">Iron-sulfur</keyword>
<dbReference type="RefSeq" id="WP_114441642.1">
    <property type="nucleotide sequence ID" value="NZ_QOZG01000007.1"/>
</dbReference>
<reference evidence="17 18" key="1">
    <citation type="submission" date="2018-07" db="EMBL/GenBank/DDBJ databases">
        <title>The draft genome of Phyllobacterium salinisoli.</title>
        <authorList>
            <person name="Liu L."/>
            <person name="Li L."/>
            <person name="Zhang X."/>
            <person name="Liang L."/>
        </authorList>
    </citation>
    <scope>NUCLEOTIDE SEQUENCE [LARGE SCALE GENOMIC DNA]</scope>
    <source>
        <strain evidence="17 18">LLAN61</strain>
    </source>
</reference>
<evidence type="ECO:0000256" key="1">
    <source>
        <dbReference type="ARBA" id="ARBA00004942"/>
    </source>
</evidence>
<dbReference type="HAMAP" id="MF_01694">
    <property type="entry name" value="BioB"/>
    <property type="match status" value="1"/>
</dbReference>
<dbReference type="AlphaFoldDB" id="A0A368K1H9"/>
<evidence type="ECO:0000256" key="11">
    <source>
        <dbReference type="ARBA" id="ARBA00023014"/>
    </source>
</evidence>
<dbReference type="PIRSF" id="PIRSF001619">
    <property type="entry name" value="Biotin_synth"/>
    <property type="match status" value="1"/>
</dbReference>
<comment type="cofactor">
    <cofactor evidence="13">
        <name>[2Fe-2S] cluster</name>
        <dbReference type="ChEBI" id="CHEBI:190135"/>
    </cofactor>
    <text evidence="13">Binds 1 [2Fe-2S] cluster. The cluster is coordinated with 3 cysteines and 1 arginine.</text>
</comment>
<comment type="cofactor">
    <cofactor evidence="13 14">
        <name>[4Fe-4S] cluster</name>
        <dbReference type="ChEBI" id="CHEBI:49883"/>
    </cofactor>
    <text evidence="13 14">Binds 1 [4Fe-4S] cluster. The cluster is coordinated with 3 cysteines and an exchangeable S-adenosyl-L-methionine.</text>
</comment>
<protein>
    <recommendedName>
        <fullName evidence="3 13">Biotin synthase</fullName>
        <ecNumber evidence="3 13">2.8.1.6</ecNumber>
    </recommendedName>
</protein>
<evidence type="ECO:0000313" key="18">
    <source>
        <dbReference type="Proteomes" id="UP000253420"/>
    </source>
</evidence>
<dbReference type="SFLD" id="SFLDF00272">
    <property type="entry name" value="biotin_synthase"/>
    <property type="match status" value="1"/>
</dbReference>
<dbReference type="PROSITE" id="PS51918">
    <property type="entry name" value="RADICAL_SAM"/>
    <property type="match status" value="1"/>
</dbReference>
<feature type="domain" description="Radical SAM core" evidence="16">
    <location>
        <begin position="53"/>
        <end position="272"/>
    </location>
</feature>
<feature type="binding site" evidence="13 14">
    <location>
        <position position="203"/>
    </location>
    <ligand>
        <name>[2Fe-2S] cluster</name>
        <dbReference type="ChEBI" id="CHEBI:190135"/>
    </ligand>
</feature>
<comment type="pathway">
    <text evidence="1 13">Cofactor biosynthesis; biotin biosynthesis; biotin from 7,8-diaminononanoate: step 2/2.</text>
</comment>
<keyword evidence="9 13" id="KW-0093">Biotin biosynthesis</keyword>
<dbReference type="CDD" id="cd01335">
    <property type="entry name" value="Radical_SAM"/>
    <property type="match status" value="1"/>
</dbReference>
<dbReference type="InterPro" id="IPR006638">
    <property type="entry name" value="Elp3/MiaA/NifB-like_rSAM"/>
</dbReference>
<evidence type="ECO:0000313" key="17">
    <source>
        <dbReference type="EMBL" id="RCS22525.1"/>
    </source>
</evidence>
<evidence type="ECO:0000256" key="4">
    <source>
        <dbReference type="ARBA" id="ARBA00022485"/>
    </source>
</evidence>
<proteinExistence type="inferred from homology"/>
<keyword evidence="6 13" id="KW-0949">S-adenosyl-L-methionine</keyword>
<evidence type="ECO:0000256" key="12">
    <source>
        <dbReference type="ARBA" id="ARBA00051157"/>
    </source>
</evidence>
<dbReference type="GO" id="GO:0005506">
    <property type="term" value="F:iron ion binding"/>
    <property type="evidence" value="ECO:0007669"/>
    <property type="project" value="UniProtKB-UniRule"/>
</dbReference>
<feature type="region of interest" description="Disordered" evidence="15">
    <location>
        <begin position="328"/>
        <end position="359"/>
    </location>
</feature>
<comment type="catalytic activity">
    <reaction evidence="12 13">
        <text>(4R,5S)-dethiobiotin + (sulfur carrier)-SH + 2 reduced [2Fe-2S]-[ferredoxin] + 2 S-adenosyl-L-methionine = (sulfur carrier)-H + biotin + 2 5'-deoxyadenosine + 2 L-methionine + 2 oxidized [2Fe-2S]-[ferredoxin]</text>
        <dbReference type="Rhea" id="RHEA:22060"/>
        <dbReference type="Rhea" id="RHEA-COMP:10000"/>
        <dbReference type="Rhea" id="RHEA-COMP:10001"/>
        <dbReference type="Rhea" id="RHEA-COMP:14737"/>
        <dbReference type="Rhea" id="RHEA-COMP:14739"/>
        <dbReference type="ChEBI" id="CHEBI:17319"/>
        <dbReference type="ChEBI" id="CHEBI:29917"/>
        <dbReference type="ChEBI" id="CHEBI:33737"/>
        <dbReference type="ChEBI" id="CHEBI:33738"/>
        <dbReference type="ChEBI" id="CHEBI:57586"/>
        <dbReference type="ChEBI" id="CHEBI:57844"/>
        <dbReference type="ChEBI" id="CHEBI:59789"/>
        <dbReference type="ChEBI" id="CHEBI:64428"/>
        <dbReference type="ChEBI" id="CHEBI:149473"/>
        <dbReference type="EC" id="2.8.1.6"/>
    </reaction>
</comment>
<comment type="cofactor">
    <cofactor evidence="14">
        <name>[2Fe-2S] cluster</name>
        <dbReference type="ChEBI" id="CHEBI:190135"/>
    </cofactor>
    <text evidence="14">Binds 1 [2Fe-2S] cluster. The cluster is coordinated with 3 cysteines and 1 arginine.</text>
</comment>
<evidence type="ECO:0000256" key="7">
    <source>
        <dbReference type="ARBA" id="ARBA00022714"/>
    </source>
</evidence>
<keyword evidence="5 13" id="KW-0808">Transferase</keyword>
<feature type="binding site" evidence="13 14">
    <location>
        <position position="276"/>
    </location>
    <ligand>
        <name>[2Fe-2S] cluster</name>
        <dbReference type="ChEBI" id="CHEBI:190135"/>
    </ligand>
</feature>
<keyword evidence="4 13" id="KW-0004">4Fe-4S</keyword>
<dbReference type="Pfam" id="PF04055">
    <property type="entry name" value="Radical_SAM"/>
    <property type="match status" value="1"/>
</dbReference>
<dbReference type="InterPro" id="IPR010722">
    <property type="entry name" value="BATS_dom"/>
</dbReference>
<dbReference type="GO" id="GO:0004076">
    <property type="term" value="F:biotin synthase activity"/>
    <property type="evidence" value="ECO:0007669"/>
    <property type="project" value="UniProtKB-UniRule"/>
</dbReference>
<dbReference type="OrthoDB" id="9786826at2"/>
<dbReference type="Proteomes" id="UP000253420">
    <property type="component" value="Unassembled WGS sequence"/>
</dbReference>
<evidence type="ECO:0000256" key="5">
    <source>
        <dbReference type="ARBA" id="ARBA00022679"/>
    </source>
</evidence>
<evidence type="ECO:0000259" key="16">
    <source>
        <dbReference type="PROSITE" id="PS51918"/>
    </source>
</evidence>
<dbReference type="GO" id="GO:0009102">
    <property type="term" value="P:biotin biosynthetic process"/>
    <property type="evidence" value="ECO:0007669"/>
    <property type="project" value="UniProtKB-UniRule"/>
</dbReference>
<evidence type="ECO:0000256" key="10">
    <source>
        <dbReference type="ARBA" id="ARBA00023004"/>
    </source>
</evidence>
<comment type="caution">
    <text evidence="17">The sequence shown here is derived from an EMBL/GenBank/DDBJ whole genome shotgun (WGS) entry which is preliminary data.</text>
</comment>
<name>A0A368K1H9_9HYPH</name>
<evidence type="ECO:0000256" key="3">
    <source>
        <dbReference type="ARBA" id="ARBA00012236"/>
    </source>
</evidence>
<dbReference type="GO" id="GO:0051537">
    <property type="term" value="F:2 iron, 2 sulfur cluster binding"/>
    <property type="evidence" value="ECO:0007669"/>
    <property type="project" value="UniProtKB-KW"/>
</dbReference>
<evidence type="ECO:0000256" key="15">
    <source>
        <dbReference type="SAM" id="MobiDB-lite"/>
    </source>
</evidence>
<dbReference type="InterPro" id="IPR013785">
    <property type="entry name" value="Aldolase_TIM"/>
</dbReference>
<evidence type="ECO:0000256" key="2">
    <source>
        <dbReference type="ARBA" id="ARBA00010765"/>
    </source>
</evidence>
<feature type="binding site" evidence="13 14">
    <location>
        <position position="68"/>
    </location>
    <ligand>
        <name>[4Fe-4S] cluster</name>
        <dbReference type="ChEBI" id="CHEBI:49883"/>
        <note>4Fe-4S-S-AdoMet</note>
    </ligand>
</feature>
<dbReference type="Gene3D" id="3.20.20.70">
    <property type="entry name" value="Aldolase class I"/>
    <property type="match status" value="1"/>
</dbReference>
<dbReference type="InterPro" id="IPR058240">
    <property type="entry name" value="rSAM_sf"/>
</dbReference>
<dbReference type="InterPro" id="IPR007197">
    <property type="entry name" value="rSAM"/>
</dbReference>
<comment type="subunit">
    <text evidence="13">Homodimer.</text>
</comment>
<dbReference type="PANTHER" id="PTHR22976:SF2">
    <property type="entry name" value="BIOTIN SYNTHASE, MITOCHONDRIAL"/>
    <property type="match status" value="1"/>
</dbReference>
<feature type="binding site" evidence="13 14">
    <location>
        <position position="112"/>
    </location>
    <ligand>
        <name>[2Fe-2S] cluster</name>
        <dbReference type="ChEBI" id="CHEBI:190135"/>
    </ligand>
</feature>
<dbReference type="InterPro" id="IPR002684">
    <property type="entry name" value="Biotin_synth/BioAB"/>
</dbReference>
<evidence type="ECO:0000256" key="6">
    <source>
        <dbReference type="ARBA" id="ARBA00022691"/>
    </source>
</evidence>